<gene>
    <name evidence="8" type="primary">gabD</name>
    <name evidence="8" type="ORF">AUC69_09950</name>
</gene>
<evidence type="ECO:0000256" key="5">
    <source>
        <dbReference type="PROSITE-ProRule" id="PRU10007"/>
    </source>
</evidence>
<evidence type="ECO:0000256" key="1">
    <source>
        <dbReference type="ARBA" id="ARBA00009986"/>
    </source>
</evidence>
<feature type="active site" evidence="5">
    <location>
        <position position="253"/>
    </location>
</feature>
<dbReference type="GO" id="GO:0009450">
    <property type="term" value="P:gamma-aminobutyric acid catabolic process"/>
    <property type="evidence" value="ECO:0007669"/>
    <property type="project" value="InterPro"/>
</dbReference>
<dbReference type="PANTHER" id="PTHR43353:SF5">
    <property type="entry name" value="SUCCINATE-SEMIALDEHYDE DEHYDROGENASE, MITOCHONDRIAL"/>
    <property type="match status" value="1"/>
</dbReference>
<dbReference type="InterPro" id="IPR015590">
    <property type="entry name" value="Aldehyde_DH_dom"/>
</dbReference>
<dbReference type="OrthoDB" id="9812625at2"/>
<dbReference type="CDD" id="cd07103">
    <property type="entry name" value="ALDH_F5_SSADH_GabD"/>
    <property type="match status" value="1"/>
</dbReference>
<keyword evidence="3 6" id="KW-0560">Oxidoreductase</keyword>
<sequence length="483" mass="50810">MNMIVKKFPTTAFIDGEWISSAKTFAVTDPATGAEVAAVPDLGAEDARRAIDAASRALPDWSAKTAKERAAILRRWFDLVTAETDSLAQLMTTEQGKPIAEARAEVAYGASFIEWFAEEGKRAYGRTIPTTAASKRYITIKQPIGVVAAIAPWNFPVAMITRKVAPALASGCTIVVKPAAETPLCALALAKLAADAGLPPGVLNIVTTTDAPAIGKVFCEDARVRKLSFTGSTEVGKILYRQCADTVKKLTLELGGNAPLLVFDDADLDQAVAGAMASKYRTAGQTCVCANRILVQSGIYDRFAAAMVERVNDLAVGPGLETGNAVGPLISGEAIDKVETLVADAVKKGAKVLTGGEVAPAGPLFYRPSVVGDVTSDMSIVREEIFGPVAALVRFETEADAIALANDTPFGLAAYLFSRDVSRAWRVAEKLDAGMVGINEGIFSNEVVPFGGVKESGLGREGGAEGLEEYLEVKYICLGAIDA</sequence>
<protein>
    <submittedName>
        <fullName evidence="8">NAD-dependent succinate-semialdehyde dehydrogenase</fullName>
    </submittedName>
</protein>
<dbReference type="InterPro" id="IPR050740">
    <property type="entry name" value="Aldehyde_DH_Superfamily"/>
</dbReference>
<dbReference type="NCBIfam" id="TIGR01780">
    <property type="entry name" value="SSADH"/>
    <property type="match status" value="1"/>
</dbReference>
<keyword evidence="2" id="KW-0630">Potassium</keyword>
<dbReference type="PROSITE" id="PS00070">
    <property type="entry name" value="ALDEHYDE_DEHYDR_CYS"/>
    <property type="match status" value="1"/>
</dbReference>
<dbReference type="PROSITE" id="PS00687">
    <property type="entry name" value="ALDEHYDE_DEHYDR_GLU"/>
    <property type="match status" value="1"/>
</dbReference>
<evidence type="ECO:0000256" key="3">
    <source>
        <dbReference type="ARBA" id="ARBA00023002"/>
    </source>
</evidence>
<comment type="caution">
    <text evidence="8">The sequence shown here is derived from an EMBL/GenBank/DDBJ whole genome shotgun (WGS) entry which is preliminary data.</text>
</comment>
<dbReference type="Gene3D" id="3.40.605.10">
    <property type="entry name" value="Aldehyde Dehydrogenase, Chain A, domain 1"/>
    <property type="match status" value="1"/>
</dbReference>
<dbReference type="FunFam" id="3.40.605.10:FF:000005">
    <property type="entry name" value="Succinate-semialdehyde dehydrogenase I"/>
    <property type="match status" value="1"/>
</dbReference>
<evidence type="ECO:0000313" key="9">
    <source>
        <dbReference type="Proteomes" id="UP000094472"/>
    </source>
</evidence>
<keyword evidence="4" id="KW-0558">Oxidation</keyword>
<dbReference type="PANTHER" id="PTHR43353">
    <property type="entry name" value="SUCCINATE-SEMIALDEHYDE DEHYDROGENASE, MITOCHONDRIAL"/>
    <property type="match status" value="1"/>
</dbReference>
<dbReference type="Gene3D" id="3.40.309.10">
    <property type="entry name" value="Aldehyde Dehydrogenase, Chain A, domain 2"/>
    <property type="match status" value="1"/>
</dbReference>
<dbReference type="EMBL" id="LPWF01000023">
    <property type="protein sequence ID" value="ODR98219.1"/>
    <property type="molecule type" value="Genomic_DNA"/>
</dbReference>
<dbReference type="GO" id="GO:0004777">
    <property type="term" value="F:succinate-semialdehyde dehydrogenase (NAD+) activity"/>
    <property type="evidence" value="ECO:0007669"/>
    <property type="project" value="TreeGrafter"/>
</dbReference>
<accession>A0A1E3VXI0</accession>
<dbReference type="InterPro" id="IPR016161">
    <property type="entry name" value="Ald_DH/histidinol_DH"/>
</dbReference>
<proteinExistence type="inferred from homology"/>
<dbReference type="Pfam" id="PF00171">
    <property type="entry name" value="Aldedh"/>
    <property type="match status" value="1"/>
</dbReference>
<dbReference type="InterPro" id="IPR010102">
    <property type="entry name" value="Succ_semiAld_DH"/>
</dbReference>
<dbReference type="Proteomes" id="UP000094472">
    <property type="component" value="Unassembled WGS sequence"/>
</dbReference>
<dbReference type="InterPro" id="IPR029510">
    <property type="entry name" value="Ald_DH_CS_GLU"/>
</dbReference>
<evidence type="ECO:0000256" key="6">
    <source>
        <dbReference type="RuleBase" id="RU003345"/>
    </source>
</evidence>
<feature type="domain" description="Aldehyde dehydrogenase" evidence="7">
    <location>
        <begin position="18"/>
        <end position="476"/>
    </location>
</feature>
<dbReference type="InterPro" id="IPR016163">
    <property type="entry name" value="Ald_DH_C"/>
</dbReference>
<name>A0A1E3VXI0_9HYPH</name>
<dbReference type="InterPro" id="IPR016160">
    <property type="entry name" value="Ald_DH_CS_CYS"/>
</dbReference>
<evidence type="ECO:0000256" key="2">
    <source>
        <dbReference type="ARBA" id="ARBA00022958"/>
    </source>
</evidence>
<keyword evidence="9" id="KW-1185">Reference proteome</keyword>
<dbReference type="SUPFAM" id="SSF53720">
    <property type="entry name" value="ALDH-like"/>
    <property type="match status" value="1"/>
</dbReference>
<dbReference type="RefSeq" id="WP_069441439.1">
    <property type="nucleotide sequence ID" value="NZ_LPWF01000023.1"/>
</dbReference>
<evidence type="ECO:0000259" key="7">
    <source>
        <dbReference type="Pfam" id="PF00171"/>
    </source>
</evidence>
<organism evidence="8 9">
    <name type="scientific">Methyloceanibacter superfactus</name>
    <dbReference type="NCBI Taxonomy" id="1774969"/>
    <lineage>
        <taxon>Bacteria</taxon>
        <taxon>Pseudomonadati</taxon>
        <taxon>Pseudomonadota</taxon>
        <taxon>Alphaproteobacteria</taxon>
        <taxon>Hyphomicrobiales</taxon>
        <taxon>Hyphomicrobiaceae</taxon>
        <taxon>Methyloceanibacter</taxon>
    </lineage>
</organism>
<evidence type="ECO:0000313" key="8">
    <source>
        <dbReference type="EMBL" id="ODR98219.1"/>
    </source>
</evidence>
<comment type="similarity">
    <text evidence="1 6">Belongs to the aldehyde dehydrogenase family.</text>
</comment>
<reference evidence="8 9" key="1">
    <citation type="journal article" date="2016" name="Environ. Microbiol.">
        <title>New Methyloceanibacter diversity from North Sea sediments includes methanotroph containing solely the soluble methane monooxygenase.</title>
        <authorList>
            <person name="Vekeman B."/>
            <person name="Kerckhof F.M."/>
            <person name="Cremers G."/>
            <person name="de Vos P."/>
            <person name="Vandamme P."/>
            <person name="Boon N."/>
            <person name="Op den Camp H.J."/>
            <person name="Heylen K."/>
        </authorList>
    </citation>
    <scope>NUCLEOTIDE SEQUENCE [LARGE SCALE GENOMIC DNA]</scope>
    <source>
        <strain evidence="8 9">R-67175</strain>
    </source>
</reference>
<dbReference type="STRING" id="1774969.AUC69_09950"/>
<dbReference type="InterPro" id="IPR016162">
    <property type="entry name" value="Ald_DH_N"/>
</dbReference>
<dbReference type="AlphaFoldDB" id="A0A1E3VXI0"/>
<dbReference type="FunFam" id="3.40.309.10:FF:000004">
    <property type="entry name" value="Succinate-semialdehyde dehydrogenase I"/>
    <property type="match status" value="1"/>
</dbReference>
<evidence type="ECO:0000256" key="4">
    <source>
        <dbReference type="ARBA" id="ARBA00023097"/>
    </source>
</evidence>
<dbReference type="FunFam" id="3.40.605.10:FF:000026">
    <property type="entry name" value="Aldehyde dehydrogenase, putative"/>
    <property type="match status" value="1"/>
</dbReference>